<evidence type="ECO:0000256" key="2">
    <source>
        <dbReference type="ARBA" id="ARBA00023015"/>
    </source>
</evidence>
<dbReference type="InterPro" id="IPR036390">
    <property type="entry name" value="WH_DNA-bd_sf"/>
</dbReference>
<dbReference type="RefSeq" id="WP_381186613.1">
    <property type="nucleotide sequence ID" value="NZ_JBHSFK010000061.1"/>
</dbReference>
<dbReference type="PANTHER" id="PTHR30419">
    <property type="entry name" value="HTH-TYPE TRANSCRIPTIONAL REGULATOR YBHD"/>
    <property type="match status" value="1"/>
</dbReference>
<keyword evidence="7" id="KW-1185">Reference proteome</keyword>
<feature type="domain" description="HTH lysR-type" evidence="5">
    <location>
        <begin position="1"/>
        <end position="58"/>
    </location>
</feature>
<dbReference type="InterPro" id="IPR000847">
    <property type="entry name" value="LysR_HTH_N"/>
</dbReference>
<dbReference type="EMBL" id="JBHSFK010000061">
    <property type="protein sequence ID" value="MFC4507762.1"/>
    <property type="molecule type" value="Genomic_DNA"/>
</dbReference>
<dbReference type="SUPFAM" id="SSF46785">
    <property type="entry name" value="Winged helix' DNA-binding domain"/>
    <property type="match status" value="1"/>
</dbReference>
<dbReference type="Gene3D" id="1.10.10.10">
    <property type="entry name" value="Winged helix-like DNA-binding domain superfamily/Winged helix DNA-binding domain"/>
    <property type="match status" value="1"/>
</dbReference>
<dbReference type="SUPFAM" id="SSF53850">
    <property type="entry name" value="Periplasmic binding protein-like II"/>
    <property type="match status" value="1"/>
</dbReference>
<evidence type="ECO:0000313" key="6">
    <source>
        <dbReference type="EMBL" id="MFC4507762.1"/>
    </source>
</evidence>
<evidence type="ECO:0000256" key="1">
    <source>
        <dbReference type="ARBA" id="ARBA00009437"/>
    </source>
</evidence>
<comment type="similarity">
    <text evidence="1">Belongs to the LysR transcriptional regulatory family.</text>
</comment>
<dbReference type="PROSITE" id="PS50931">
    <property type="entry name" value="HTH_LYSR"/>
    <property type="match status" value="1"/>
</dbReference>
<evidence type="ECO:0000313" key="7">
    <source>
        <dbReference type="Proteomes" id="UP001595839"/>
    </source>
</evidence>
<evidence type="ECO:0000256" key="3">
    <source>
        <dbReference type="ARBA" id="ARBA00023125"/>
    </source>
</evidence>
<keyword evidence="3" id="KW-0238">DNA-binding</keyword>
<dbReference type="PANTHER" id="PTHR30419:SF8">
    <property type="entry name" value="NITROGEN ASSIMILATION TRANSCRIPTIONAL ACTIVATOR-RELATED"/>
    <property type="match status" value="1"/>
</dbReference>
<gene>
    <name evidence="6" type="ORF">ACFPIH_51605</name>
</gene>
<keyword evidence="2" id="KW-0805">Transcription regulation</keyword>
<evidence type="ECO:0000256" key="4">
    <source>
        <dbReference type="ARBA" id="ARBA00023163"/>
    </source>
</evidence>
<dbReference type="Pfam" id="PF03466">
    <property type="entry name" value="LysR_substrate"/>
    <property type="match status" value="1"/>
</dbReference>
<dbReference type="CDD" id="cd05466">
    <property type="entry name" value="PBP2_LTTR_substrate"/>
    <property type="match status" value="1"/>
</dbReference>
<sequence>MDVNKLRHAVTVAREGSFVAAAEVLHLSQSALTRSIQALENHYGLTVFERGRNGARLTPEGEAFIAAAEDIVWSVKRADQRLLSIGAGRNATVRFGAGPVVTASVLPEVMSQLSGLPVDLDIRIGSNATLRSLLSRGEIDFFVGGVPARSDHFRTAYGFRVEQILKDNDDIWLVVHADHPLASGDLTPDRLSRYPVACESFVKDRIGLETLAELGLRPPSIEIDDYGVLHILARTTDHILVSSWGGTGPHGDDRLVRRRVAFPDHLQAWTWGVVSSNRAPLTAPIRAVVDVLLSGLPTPGTPRTDSR</sequence>
<dbReference type="Proteomes" id="UP001595839">
    <property type="component" value="Unassembled WGS sequence"/>
</dbReference>
<dbReference type="PRINTS" id="PR00039">
    <property type="entry name" value="HTHLYSR"/>
</dbReference>
<evidence type="ECO:0000259" key="5">
    <source>
        <dbReference type="PROSITE" id="PS50931"/>
    </source>
</evidence>
<comment type="caution">
    <text evidence="6">The sequence shown here is derived from an EMBL/GenBank/DDBJ whole genome shotgun (WGS) entry which is preliminary data.</text>
</comment>
<proteinExistence type="inferred from homology"/>
<accession>A0ABV9B9E9</accession>
<dbReference type="Pfam" id="PF00126">
    <property type="entry name" value="HTH_1"/>
    <property type="match status" value="1"/>
</dbReference>
<organism evidence="6 7">
    <name type="scientific">Streptomyces vulcanius</name>
    <dbReference type="NCBI Taxonomy" id="1441876"/>
    <lineage>
        <taxon>Bacteria</taxon>
        <taxon>Bacillati</taxon>
        <taxon>Actinomycetota</taxon>
        <taxon>Actinomycetes</taxon>
        <taxon>Kitasatosporales</taxon>
        <taxon>Streptomycetaceae</taxon>
        <taxon>Streptomyces</taxon>
    </lineage>
</organism>
<dbReference type="InterPro" id="IPR050950">
    <property type="entry name" value="HTH-type_LysR_regulators"/>
</dbReference>
<reference evidence="7" key="1">
    <citation type="journal article" date="2019" name="Int. J. Syst. Evol. Microbiol.">
        <title>The Global Catalogue of Microorganisms (GCM) 10K type strain sequencing project: providing services to taxonomists for standard genome sequencing and annotation.</title>
        <authorList>
            <consortium name="The Broad Institute Genomics Platform"/>
            <consortium name="The Broad Institute Genome Sequencing Center for Infectious Disease"/>
            <person name="Wu L."/>
            <person name="Ma J."/>
        </authorList>
    </citation>
    <scope>NUCLEOTIDE SEQUENCE [LARGE SCALE GENOMIC DNA]</scope>
    <source>
        <strain evidence="7">CGMCC 4.7177</strain>
    </source>
</reference>
<dbReference type="Gene3D" id="3.40.190.10">
    <property type="entry name" value="Periplasmic binding protein-like II"/>
    <property type="match status" value="2"/>
</dbReference>
<name>A0ABV9B9E9_9ACTN</name>
<dbReference type="InterPro" id="IPR036388">
    <property type="entry name" value="WH-like_DNA-bd_sf"/>
</dbReference>
<protein>
    <submittedName>
        <fullName evidence="6">LysR family transcriptional regulator</fullName>
    </submittedName>
</protein>
<keyword evidence="4" id="KW-0804">Transcription</keyword>
<dbReference type="InterPro" id="IPR005119">
    <property type="entry name" value="LysR_subst-bd"/>
</dbReference>